<evidence type="ECO:0000313" key="2">
    <source>
        <dbReference type="EMBL" id="MZR23964.1"/>
    </source>
</evidence>
<evidence type="ECO:0000313" key="3">
    <source>
        <dbReference type="Proteomes" id="UP000445696"/>
    </source>
</evidence>
<dbReference type="Proteomes" id="UP000445696">
    <property type="component" value="Unassembled WGS sequence"/>
</dbReference>
<feature type="region of interest" description="Disordered" evidence="1">
    <location>
        <begin position="461"/>
        <end position="480"/>
    </location>
</feature>
<organism evidence="2 3">
    <name type="scientific">Sneathiella chungangensis</name>
    <dbReference type="NCBI Taxonomy" id="1418234"/>
    <lineage>
        <taxon>Bacteria</taxon>
        <taxon>Pseudomonadati</taxon>
        <taxon>Pseudomonadota</taxon>
        <taxon>Alphaproteobacteria</taxon>
        <taxon>Sneathiellales</taxon>
        <taxon>Sneathiellaceae</taxon>
        <taxon>Sneathiella</taxon>
    </lineage>
</organism>
<proteinExistence type="predicted"/>
<dbReference type="OrthoDB" id="3938151at2"/>
<evidence type="ECO:0008006" key="4">
    <source>
        <dbReference type="Google" id="ProtNLM"/>
    </source>
</evidence>
<feature type="compositionally biased region" description="Low complexity" evidence="1">
    <location>
        <begin position="461"/>
        <end position="471"/>
    </location>
</feature>
<dbReference type="AlphaFoldDB" id="A0A845MNK3"/>
<protein>
    <recommendedName>
        <fullName evidence="4">Right handed beta helix domain-containing protein</fullName>
    </recommendedName>
</protein>
<feature type="compositionally biased region" description="Acidic residues" evidence="1">
    <location>
        <begin position="395"/>
        <end position="432"/>
    </location>
</feature>
<feature type="compositionally biased region" description="Acidic residues" evidence="1">
    <location>
        <begin position="665"/>
        <end position="727"/>
    </location>
</feature>
<name>A0A845MNK3_9PROT</name>
<dbReference type="Gene3D" id="2.60.120.200">
    <property type="match status" value="2"/>
</dbReference>
<dbReference type="SUPFAM" id="SSF49899">
    <property type="entry name" value="Concanavalin A-like lectins/glucanases"/>
    <property type="match status" value="2"/>
</dbReference>
<reference evidence="2 3" key="1">
    <citation type="journal article" date="2014" name="Int. J. Syst. Evol. Microbiol.">
        <title>Sneathiella chungangensis sp. nov., isolated from a marine sand, and emended description of the genus Sneathiella.</title>
        <authorList>
            <person name="Siamphan C."/>
            <person name="Kim H."/>
            <person name="Lee J.S."/>
            <person name="Kim W."/>
        </authorList>
    </citation>
    <scope>NUCLEOTIDE SEQUENCE [LARGE SCALE GENOMIC DNA]</scope>
    <source>
        <strain evidence="2 3">KCTC 32476</strain>
    </source>
</reference>
<accession>A0A845MNK3</accession>
<sequence length="938" mass="100251">MANTTIIVSNSSQLSAALKSATGGETIVLNSGNYGSLSVSNLNFSSEVTIVSANPDNMAVFSTVNVSYSSNVTFDSIEVDYHPTASSYSHDSAFMVNRSSDISIVNSVIEGELASTTSNGNAAGYAAGRGVTIQYSDDVKLDGNVIDTFGKGVVLHESEQVEILNGSIENVRTSHIVGADVHDVTVDGNYFGASNPYGYGGSNDHGDNIHFWIDSSQSEDSANITITNNFFDQSDGFPIMGVYIEDHGNTAAKFENVVIDNNVMHLGHRQAILIEGADGVQVTNNTMLPSVDDPKNSPGINFSLATKNVVVTDNVISAPIAEYTDDIGILKNSNNYYVQESNSGASNYIGKLFVDAMSGNPDLDDLQPVKDLGAGADLTEVGPGTTHDNGSDDNSTPDDSNETPDTPDDTTDSDTETPDDSNETPDNSDDDTNTGNNGNGGDDTTGSNDPVETDDLIRANMNGDANNAADPNSDDETVSNSVSFVKDGNREAVKLNDGAISYDNTGQFLNNDAYTLSFDFKKEAGAENASGYAIYFSSSFVVKINSETITAMVQTSNGTNWVNIDNIDIHNTDWHQFTLTFSGDNGEAVFYVDGVEAATVTGLDGAVQTGNQWHDFFVGGEYGGSFNGLIDNVSFAQGAINGDQAEELYKSMVENTDGSTNDDGQGTDDTNDDDQGTDDTTDDTTDETETPDETDTTDDDTTPDPQDPDETETGNDDTDTGDSDTDTGDSNIPDLDDELEIAALDQAATAIGDGILNLGRGDEYFGQDDFTASVTFALDDLDAGRGRLLWNHMNYGIQVQDDDLMVYFAEDGQRLQVYTFKDAIKDTDWHDVQLVLDDEADTFSIYFDGELLQSQSGVTGGVADPKWWDVTVGGTAFQNNDDFQGRIADFSIIDESLDIDSGMSVFERTAYIDAHDDLNSSNLDVIGVALVEDSLDFA</sequence>
<keyword evidence="3" id="KW-1185">Reference proteome</keyword>
<dbReference type="InterPro" id="IPR013320">
    <property type="entry name" value="ConA-like_dom_sf"/>
</dbReference>
<dbReference type="RefSeq" id="WP_161340431.1">
    <property type="nucleotide sequence ID" value="NZ_JBHSDG010000003.1"/>
</dbReference>
<feature type="region of interest" description="Disordered" evidence="1">
    <location>
        <begin position="654"/>
        <end position="734"/>
    </location>
</feature>
<dbReference type="InterPro" id="IPR012334">
    <property type="entry name" value="Pectin_lyas_fold"/>
</dbReference>
<evidence type="ECO:0000256" key="1">
    <source>
        <dbReference type="SAM" id="MobiDB-lite"/>
    </source>
</evidence>
<dbReference type="Pfam" id="PF13385">
    <property type="entry name" value="Laminin_G_3"/>
    <property type="match status" value="2"/>
</dbReference>
<feature type="region of interest" description="Disordered" evidence="1">
    <location>
        <begin position="364"/>
        <end position="455"/>
    </location>
</feature>
<comment type="caution">
    <text evidence="2">The sequence shown here is derived from an EMBL/GenBank/DDBJ whole genome shotgun (WGS) entry which is preliminary data.</text>
</comment>
<dbReference type="SUPFAM" id="SSF51126">
    <property type="entry name" value="Pectin lyase-like"/>
    <property type="match status" value="1"/>
</dbReference>
<dbReference type="InterPro" id="IPR011050">
    <property type="entry name" value="Pectin_lyase_fold/virulence"/>
</dbReference>
<feature type="compositionally biased region" description="Low complexity" evidence="1">
    <location>
        <begin position="655"/>
        <end position="664"/>
    </location>
</feature>
<dbReference type="Gene3D" id="2.160.20.10">
    <property type="entry name" value="Single-stranded right-handed beta-helix, Pectin lyase-like"/>
    <property type="match status" value="1"/>
</dbReference>
<dbReference type="EMBL" id="WTVA01000015">
    <property type="protein sequence ID" value="MZR23964.1"/>
    <property type="molecule type" value="Genomic_DNA"/>
</dbReference>
<gene>
    <name evidence="2" type="ORF">GQF03_16640</name>
</gene>